<dbReference type="Pfam" id="PF05101">
    <property type="entry name" value="VirB3"/>
    <property type="match status" value="1"/>
</dbReference>
<feature type="transmembrane region" description="Helical" evidence="5">
    <location>
        <begin position="48"/>
        <end position="75"/>
    </location>
</feature>
<evidence type="ECO:0000256" key="3">
    <source>
        <dbReference type="ARBA" id="ARBA00022989"/>
    </source>
</evidence>
<sequence>MALPPLLMQCVRRLEPKMATEDEEVYTEEVSLPLTRPPTKWGVRYEVFALNGIIAVNTFIATSSFLMSGLLFAVTHMLSAYFCQRDPFIFHILERRMSKRGAVRNLSFWGARSYSP</sequence>
<proteinExistence type="predicted"/>
<keyword evidence="4 5" id="KW-0472">Membrane</keyword>
<gene>
    <name evidence="6" type="ORF">F9L08_19940</name>
</gene>
<dbReference type="EMBL" id="WBVX01000024">
    <property type="protein sequence ID" value="KAB2681172.1"/>
    <property type="molecule type" value="Genomic_DNA"/>
</dbReference>
<dbReference type="AlphaFoldDB" id="A0A6L3YFC6"/>
<evidence type="ECO:0000256" key="5">
    <source>
        <dbReference type="SAM" id="Phobius"/>
    </source>
</evidence>
<evidence type="ECO:0000256" key="2">
    <source>
        <dbReference type="ARBA" id="ARBA00022692"/>
    </source>
</evidence>
<comment type="caution">
    <text evidence="6">The sequence shown here is derived from an EMBL/GenBank/DDBJ whole genome shotgun (WGS) entry which is preliminary data.</text>
</comment>
<organism evidence="6 7">
    <name type="scientific">Brucella tritici</name>
    <dbReference type="NCBI Taxonomy" id="94626"/>
    <lineage>
        <taxon>Bacteria</taxon>
        <taxon>Pseudomonadati</taxon>
        <taxon>Pseudomonadota</taxon>
        <taxon>Alphaproteobacteria</taxon>
        <taxon>Hyphomicrobiales</taxon>
        <taxon>Brucellaceae</taxon>
        <taxon>Brucella/Ochrobactrum group</taxon>
        <taxon>Brucella</taxon>
    </lineage>
</organism>
<dbReference type="InterPro" id="IPR007792">
    <property type="entry name" value="T4SS_VirB3/TrbD/AvhB"/>
</dbReference>
<evidence type="ECO:0000313" key="7">
    <source>
        <dbReference type="Proteomes" id="UP000481643"/>
    </source>
</evidence>
<evidence type="ECO:0000256" key="1">
    <source>
        <dbReference type="ARBA" id="ARBA00004370"/>
    </source>
</evidence>
<protein>
    <submittedName>
        <fullName evidence="6">Type VI secretion protein</fullName>
    </submittedName>
</protein>
<dbReference type="Proteomes" id="UP000481643">
    <property type="component" value="Unassembled WGS sequence"/>
</dbReference>
<evidence type="ECO:0000313" key="6">
    <source>
        <dbReference type="EMBL" id="KAB2681172.1"/>
    </source>
</evidence>
<accession>A0A6L3YFC6</accession>
<reference evidence="6 7" key="1">
    <citation type="submission" date="2019-09" db="EMBL/GenBank/DDBJ databases">
        <title>Taxonomic organization of the family Brucellaceae based on a phylogenomic approach.</title>
        <authorList>
            <person name="Leclercq S."/>
            <person name="Cloeckaert A."/>
            <person name="Zygmunt M.S."/>
        </authorList>
    </citation>
    <scope>NUCLEOTIDE SEQUENCE [LARGE SCALE GENOMIC DNA]</scope>
    <source>
        <strain evidence="6 7">WS1830</strain>
    </source>
</reference>
<keyword evidence="2 5" id="KW-0812">Transmembrane</keyword>
<keyword evidence="3 5" id="KW-1133">Transmembrane helix</keyword>
<name>A0A6L3YFC6_9HYPH</name>
<comment type="subcellular location">
    <subcellularLocation>
        <location evidence="1">Membrane</location>
    </subcellularLocation>
</comment>
<evidence type="ECO:0000256" key="4">
    <source>
        <dbReference type="ARBA" id="ARBA00023136"/>
    </source>
</evidence>
<dbReference type="GO" id="GO:0016020">
    <property type="term" value="C:membrane"/>
    <property type="evidence" value="ECO:0007669"/>
    <property type="project" value="UniProtKB-SubCell"/>
</dbReference>